<name>A0ABQ0TX99_9BACL</name>
<reference evidence="1 2" key="1">
    <citation type="submission" date="2019-06" db="EMBL/GenBank/DDBJ databases">
        <title>Whole genome shotgun sequence of Brevibacillus reuszeri NBRC 15719.</title>
        <authorList>
            <person name="Hosoyama A."/>
            <person name="Uohara A."/>
            <person name="Ohji S."/>
            <person name="Ichikawa N."/>
        </authorList>
    </citation>
    <scope>NUCLEOTIDE SEQUENCE [LARGE SCALE GENOMIC DNA]</scope>
    <source>
        <strain evidence="1 2">NBRC 15719</strain>
    </source>
</reference>
<gene>
    <name evidence="1" type="ORF">BRE01_61210</name>
</gene>
<protein>
    <submittedName>
        <fullName evidence="1">Uncharacterized protein</fullName>
    </submittedName>
</protein>
<evidence type="ECO:0000313" key="1">
    <source>
        <dbReference type="EMBL" id="GED72419.1"/>
    </source>
</evidence>
<organism evidence="1 2">
    <name type="scientific">Brevibacillus reuszeri</name>
    <dbReference type="NCBI Taxonomy" id="54915"/>
    <lineage>
        <taxon>Bacteria</taxon>
        <taxon>Bacillati</taxon>
        <taxon>Bacillota</taxon>
        <taxon>Bacilli</taxon>
        <taxon>Bacillales</taxon>
        <taxon>Paenibacillaceae</taxon>
        <taxon>Brevibacillus</taxon>
    </lineage>
</organism>
<sequence>MSAGFQFEGQDVTRGSPLTPKYEVEKDLSVDIITLIQFFGNTINSDNYIFTDNIYPCLH</sequence>
<keyword evidence="2" id="KW-1185">Reference proteome</keyword>
<dbReference type="Proteomes" id="UP000319578">
    <property type="component" value="Unassembled WGS sequence"/>
</dbReference>
<accession>A0ABQ0TX99</accession>
<evidence type="ECO:0000313" key="2">
    <source>
        <dbReference type="Proteomes" id="UP000319578"/>
    </source>
</evidence>
<comment type="caution">
    <text evidence="1">The sequence shown here is derived from an EMBL/GenBank/DDBJ whole genome shotgun (WGS) entry which is preliminary data.</text>
</comment>
<dbReference type="EMBL" id="BJON01000029">
    <property type="protein sequence ID" value="GED72419.1"/>
    <property type="molecule type" value="Genomic_DNA"/>
</dbReference>
<proteinExistence type="predicted"/>